<dbReference type="Pfam" id="PF00004">
    <property type="entry name" value="AAA"/>
    <property type="match status" value="1"/>
</dbReference>
<accession>A0A1J9QUK6</accession>
<reference evidence="3 4" key="1">
    <citation type="submission" date="2016-10" db="EMBL/GenBank/DDBJ databases">
        <title>Proteomics and genomics reveal pathogen-plant mechanisms compatible with a hemibiotrophic lifestyle of Diplodia corticola.</title>
        <authorList>
            <person name="Fernandes I."/>
            <person name="De Jonge R."/>
            <person name="Van De Peer Y."/>
            <person name="Devreese B."/>
            <person name="Alves A."/>
            <person name="Esteves A.C."/>
        </authorList>
    </citation>
    <scope>NUCLEOTIDE SEQUENCE [LARGE SCALE GENOMIC DNA]</scope>
    <source>
        <strain evidence="3 4">CBS 112549</strain>
    </source>
</reference>
<feature type="region of interest" description="Disordered" evidence="1">
    <location>
        <begin position="1"/>
        <end position="79"/>
    </location>
</feature>
<dbReference type="GO" id="GO:0005524">
    <property type="term" value="F:ATP binding"/>
    <property type="evidence" value="ECO:0007669"/>
    <property type="project" value="InterPro"/>
</dbReference>
<feature type="compositionally biased region" description="Basic and acidic residues" evidence="1">
    <location>
        <begin position="54"/>
        <end position="65"/>
    </location>
</feature>
<gene>
    <name evidence="3" type="ORF">BKCO1_37000168</name>
</gene>
<dbReference type="AlphaFoldDB" id="A0A1J9QUK6"/>
<dbReference type="STRING" id="236234.A0A1J9QUK6"/>
<feature type="region of interest" description="Disordered" evidence="1">
    <location>
        <begin position="1025"/>
        <end position="1093"/>
    </location>
</feature>
<dbReference type="Proteomes" id="UP000183809">
    <property type="component" value="Unassembled WGS sequence"/>
</dbReference>
<evidence type="ECO:0000256" key="1">
    <source>
        <dbReference type="SAM" id="MobiDB-lite"/>
    </source>
</evidence>
<evidence type="ECO:0000313" key="4">
    <source>
        <dbReference type="Proteomes" id="UP000183809"/>
    </source>
</evidence>
<dbReference type="RefSeq" id="XP_020128914.1">
    <property type="nucleotide sequence ID" value="XM_020275050.1"/>
</dbReference>
<feature type="compositionally biased region" description="Low complexity" evidence="1">
    <location>
        <begin position="1067"/>
        <end position="1093"/>
    </location>
</feature>
<dbReference type="SMART" id="SM00382">
    <property type="entry name" value="AAA"/>
    <property type="match status" value="1"/>
</dbReference>
<dbReference type="Gene3D" id="3.40.50.300">
    <property type="entry name" value="P-loop containing nucleotide triphosphate hydrolases"/>
    <property type="match status" value="1"/>
</dbReference>
<dbReference type="PANTHER" id="PTHR46411">
    <property type="entry name" value="FAMILY ATPASE, PUTATIVE-RELATED"/>
    <property type="match status" value="1"/>
</dbReference>
<dbReference type="InterPro" id="IPR027417">
    <property type="entry name" value="P-loop_NTPase"/>
</dbReference>
<dbReference type="InterPro" id="IPR003959">
    <property type="entry name" value="ATPase_AAA_core"/>
</dbReference>
<evidence type="ECO:0000259" key="2">
    <source>
        <dbReference type="SMART" id="SM00382"/>
    </source>
</evidence>
<protein>
    <submittedName>
        <fullName evidence="3">Aaa family atpase</fullName>
    </submittedName>
</protein>
<dbReference type="CDD" id="cd19481">
    <property type="entry name" value="RecA-like_protease"/>
    <property type="match status" value="1"/>
</dbReference>
<dbReference type="SUPFAM" id="SSF52540">
    <property type="entry name" value="P-loop containing nucleoside triphosphate hydrolases"/>
    <property type="match status" value="1"/>
</dbReference>
<dbReference type="EMBL" id="MNUE01000037">
    <property type="protein sequence ID" value="OJD32654.1"/>
    <property type="molecule type" value="Genomic_DNA"/>
</dbReference>
<dbReference type="GO" id="GO:0016887">
    <property type="term" value="F:ATP hydrolysis activity"/>
    <property type="evidence" value="ECO:0007669"/>
    <property type="project" value="InterPro"/>
</dbReference>
<feature type="domain" description="AAA+ ATPase" evidence="2">
    <location>
        <begin position="678"/>
        <end position="805"/>
    </location>
</feature>
<dbReference type="InterPro" id="IPR056599">
    <property type="entry name" value="AAA_lid_fung"/>
</dbReference>
<keyword evidence="4" id="KW-1185">Reference proteome</keyword>
<dbReference type="InterPro" id="IPR003593">
    <property type="entry name" value="AAA+_ATPase"/>
</dbReference>
<dbReference type="PANTHER" id="PTHR46411:SF2">
    <property type="entry name" value="AAA+ ATPASE DOMAIN-CONTAINING PROTEIN"/>
    <property type="match status" value="1"/>
</dbReference>
<proteinExistence type="predicted"/>
<dbReference type="GeneID" id="31015311"/>
<feature type="compositionally biased region" description="Polar residues" evidence="1">
    <location>
        <begin position="1"/>
        <end position="30"/>
    </location>
</feature>
<comment type="caution">
    <text evidence="3">The sequence shown here is derived from an EMBL/GenBank/DDBJ whole genome shotgun (WGS) entry which is preliminary data.</text>
</comment>
<feature type="compositionally biased region" description="Low complexity" evidence="1">
    <location>
        <begin position="1027"/>
        <end position="1059"/>
    </location>
</feature>
<dbReference type="InterPro" id="IPR054289">
    <property type="entry name" value="DUF7025"/>
</dbReference>
<dbReference type="OrthoDB" id="10042665at2759"/>
<dbReference type="Pfam" id="PF22942">
    <property type="entry name" value="DUF7025"/>
    <property type="match status" value="1"/>
</dbReference>
<sequence>MATPQEQQNAASPESHQQTIHPSPTSSVASQIVEDIPAADSRETLNLEEEGEREDCGTDEGKKEDESGETSEEDERGFLNNISQNTLARWLRLSQMDRFDACRARINRLTEFTDLDWTKQLKDLASEVQRCRSQVLDLREALSTVIQEPKEEPKPRRYAIPKLNFVPWSQLAKPQDPADVHAAIDVSFNEPTSVDILEVRSEARSSTDLTTSEAHEAPPVADKIPERIRISSVRLLYFLDLGFCNGTLRFVSPEIGFYILRPFKLVFYLEERIRTRIGEFEHLRRQLKEMTEEEYAEEFEKNPIPDEEVYHLGAEHSMGISQLTGFINDCRCLTTQFLDQYLGPEISRLQQGPDAVRFVDLWFLFPQGSLIYCKDHNIPQKLWKVVQRTGGRRYQRRPESMPQGEYRTVFSPFVLDCYFLDYDGVRFVQTYHQFEITEYEGVQPVKGLSILPLMIAERDLQLVNRQALLHRAHQFLELSKGVNHRYYSGRSNGMTPDGFKLSDLNDQCPRNVSHYSERIDSEVIIDFSRAFQEIPWWRPSGNEPKFYKANIAEYDRDGFDRDGVWDEKLTNDFLETESRKWRSWEHWGHGPQDESDLLLLPDRVFAFVLRSRKWASIQLGSGEDGLKRISELTRCEEPWNSLELPQGHKEILQSLIASHFSMGKSKSVHFDAVRDKGKGVIILLHGVPGIGKTSTAECAAESSGRPLLPITCGDLGLSPGEVESKLQEIFRLAQAWNCILLLDEADIFLAQRTVTDMQRNALVSVFLRTLEYYEGILFLTTNRVGVFDEAFKSRIHISLYYPPLERLQTQRIWQSHIKKALNAGILANEGDLLAFAEQTFNMQSRPESGPVWNGRQIRNAFQSAVALAGFYSNGEELIRLQPKYFQSVFDVSDKFNNYIWKTKQGQTDADWNKMLMTRRDDFMYAPVNLHAAAHQAQQPFLGSFQPSTFGTGIQSPLNTYGAHGQQHMGTSLGLNQFPPSVQPVNNMQPMGNSYLSQPAAFTSQPLQQTQPAQYQPQFVTQIPLHTPQQQPQAPSQLNQPVQQQSQHQASPQQQAQNPQYSGYADMPQQHVQQVPASQPQSFVQSSQGQQGFH</sequence>
<evidence type="ECO:0000313" key="3">
    <source>
        <dbReference type="EMBL" id="OJD32654.1"/>
    </source>
</evidence>
<organism evidence="3 4">
    <name type="scientific">Diplodia corticola</name>
    <dbReference type="NCBI Taxonomy" id="236234"/>
    <lineage>
        <taxon>Eukaryota</taxon>
        <taxon>Fungi</taxon>
        <taxon>Dikarya</taxon>
        <taxon>Ascomycota</taxon>
        <taxon>Pezizomycotina</taxon>
        <taxon>Dothideomycetes</taxon>
        <taxon>Dothideomycetes incertae sedis</taxon>
        <taxon>Botryosphaeriales</taxon>
        <taxon>Botryosphaeriaceae</taxon>
        <taxon>Diplodia</taxon>
    </lineage>
</organism>
<feature type="compositionally biased region" description="Acidic residues" evidence="1">
    <location>
        <begin position="66"/>
        <end position="75"/>
    </location>
</feature>
<name>A0A1J9QUK6_9PEZI</name>
<dbReference type="Pfam" id="PF23232">
    <property type="entry name" value="AAA_lid_13"/>
    <property type="match status" value="1"/>
</dbReference>